<name>A0ACC0B6N2_CATRO</name>
<reference evidence="2" key="1">
    <citation type="journal article" date="2023" name="Nat. Plants">
        <title>Single-cell RNA sequencing provides a high-resolution roadmap for understanding the multicellular compartmentation of specialized metabolism.</title>
        <authorList>
            <person name="Sun S."/>
            <person name="Shen X."/>
            <person name="Li Y."/>
            <person name="Li Y."/>
            <person name="Wang S."/>
            <person name="Li R."/>
            <person name="Zhang H."/>
            <person name="Shen G."/>
            <person name="Guo B."/>
            <person name="Wei J."/>
            <person name="Xu J."/>
            <person name="St-Pierre B."/>
            <person name="Chen S."/>
            <person name="Sun C."/>
        </authorList>
    </citation>
    <scope>NUCLEOTIDE SEQUENCE [LARGE SCALE GENOMIC DNA]</scope>
</reference>
<protein>
    <submittedName>
        <fullName evidence="1">Uncharacterized protein</fullName>
    </submittedName>
</protein>
<proteinExistence type="predicted"/>
<sequence>MGEHSHNRHKKKHRKVEYGSDSDSSFSLPTSLESLSSDDRIKKRRRSGDEKRHRKSSSTSDRKSRRDKKHKRTEKDRRRSHKSKREKSKKKKRDYSESDESGSESESDYERDGNFGQESPEEVVKCILEEFPTVAGDLEQLLHMIDDGQAVDISGLSEKSLVKRLRKLFVSLKLKEKGDNCFLLPSKVRPTLELVGAIIRSHGLRSQDGNSENKMQSVPADSSREVTNDAPVSDSHKEVGPARRRMFGPEMPSAELLAAAAKLTEAEAEMRYYSNVLIRIVFGYKK</sequence>
<comment type="caution">
    <text evidence="1">The sequence shown here is derived from an EMBL/GenBank/DDBJ whole genome shotgun (WGS) entry which is preliminary data.</text>
</comment>
<dbReference type="EMBL" id="CM044704">
    <property type="protein sequence ID" value="KAI5668291.1"/>
    <property type="molecule type" value="Genomic_DNA"/>
</dbReference>
<evidence type="ECO:0000313" key="2">
    <source>
        <dbReference type="Proteomes" id="UP001060085"/>
    </source>
</evidence>
<accession>A0ACC0B6N2</accession>
<dbReference type="Proteomes" id="UP001060085">
    <property type="component" value="Linkage Group LG04"/>
</dbReference>
<keyword evidence="2" id="KW-1185">Reference proteome</keyword>
<gene>
    <name evidence="1" type="ORF">M9H77_18144</name>
</gene>
<organism evidence="1 2">
    <name type="scientific">Catharanthus roseus</name>
    <name type="common">Madagascar periwinkle</name>
    <name type="synonym">Vinca rosea</name>
    <dbReference type="NCBI Taxonomy" id="4058"/>
    <lineage>
        <taxon>Eukaryota</taxon>
        <taxon>Viridiplantae</taxon>
        <taxon>Streptophyta</taxon>
        <taxon>Embryophyta</taxon>
        <taxon>Tracheophyta</taxon>
        <taxon>Spermatophyta</taxon>
        <taxon>Magnoliopsida</taxon>
        <taxon>eudicotyledons</taxon>
        <taxon>Gunneridae</taxon>
        <taxon>Pentapetalae</taxon>
        <taxon>asterids</taxon>
        <taxon>lamiids</taxon>
        <taxon>Gentianales</taxon>
        <taxon>Apocynaceae</taxon>
        <taxon>Rauvolfioideae</taxon>
        <taxon>Vinceae</taxon>
        <taxon>Catharanthinae</taxon>
        <taxon>Catharanthus</taxon>
    </lineage>
</organism>
<evidence type="ECO:0000313" key="1">
    <source>
        <dbReference type="EMBL" id="KAI5668291.1"/>
    </source>
</evidence>